<evidence type="ECO:0000313" key="2">
    <source>
        <dbReference type="Proteomes" id="UP000249619"/>
    </source>
</evidence>
<name>A0A364NE04_STELY</name>
<proteinExistence type="predicted"/>
<sequence>MSDNYKNLLRAVKMCQTDHLVGLLKKMSVKEKNNLSSRRPSLLDEAASGSNMEVMAILIENGITKWCGLQDSNLIFVGLLQEYYEKKKDGRFNVLKRKHNSKKTTKAIQNLLQTQQEWLVDRLRTPVSVEVTSEHIGQNITWYIDKGIGSARDHPSGRKLRMDQMLFPKPVKLLFEHEVDEENKEWTVEIGGTTRKVLGKIYDEFKKNLDIKKMDLYFEGLYKLPCGGYVVDAHPS</sequence>
<evidence type="ECO:0000313" key="1">
    <source>
        <dbReference type="EMBL" id="RAR15502.1"/>
    </source>
</evidence>
<comment type="caution">
    <text evidence="1">The sequence shown here is derived from an EMBL/GenBank/DDBJ whole genome shotgun (WGS) entry which is preliminary data.</text>
</comment>
<dbReference type="AlphaFoldDB" id="A0A364NE04"/>
<accession>A0A364NE04</accession>
<dbReference type="EMBL" id="QGDH01000011">
    <property type="protein sequence ID" value="RAR15502.1"/>
    <property type="molecule type" value="Genomic_DNA"/>
</dbReference>
<organism evidence="1 2">
    <name type="scientific">Stemphylium lycopersici</name>
    <name type="common">Tomato gray leaf spot disease fungus</name>
    <name type="synonym">Thyrospora lycopersici</name>
    <dbReference type="NCBI Taxonomy" id="183478"/>
    <lineage>
        <taxon>Eukaryota</taxon>
        <taxon>Fungi</taxon>
        <taxon>Dikarya</taxon>
        <taxon>Ascomycota</taxon>
        <taxon>Pezizomycotina</taxon>
        <taxon>Dothideomycetes</taxon>
        <taxon>Pleosporomycetidae</taxon>
        <taxon>Pleosporales</taxon>
        <taxon>Pleosporineae</taxon>
        <taxon>Pleosporaceae</taxon>
        <taxon>Stemphylium</taxon>
    </lineage>
</organism>
<gene>
    <name evidence="1" type="ORF">DDE83_001143</name>
</gene>
<keyword evidence="2" id="KW-1185">Reference proteome</keyword>
<reference evidence="2" key="1">
    <citation type="submission" date="2018-05" db="EMBL/GenBank/DDBJ databases">
        <title>Draft genome sequence of Stemphylium lycopersici strain CIDEFI 213.</title>
        <authorList>
            <person name="Medina R."/>
            <person name="Franco M.E.E."/>
            <person name="Lucentini C.G."/>
            <person name="Saparrat M.C.N."/>
            <person name="Balatti P.A."/>
        </authorList>
    </citation>
    <scope>NUCLEOTIDE SEQUENCE [LARGE SCALE GENOMIC DNA]</scope>
    <source>
        <strain evidence="2">CIDEFI 213</strain>
    </source>
</reference>
<dbReference type="Proteomes" id="UP000249619">
    <property type="component" value="Unassembled WGS sequence"/>
</dbReference>
<protein>
    <submittedName>
        <fullName evidence="1">Uncharacterized protein</fullName>
    </submittedName>
</protein>